<accession>A0A815IST3</accession>
<evidence type="ECO:0000313" key="1">
    <source>
        <dbReference type="EMBL" id="CAF1370525.1"/>
    </source>
</evidence>
<comment type="caution">
    <text evidence="1">The sequence shown here is derived from an EMBL/GenBank/DDBJ whole genome shotgun (WGS) entry which is preliminary data.</text>
</comment>
<evidence type="ECO:0000313" key="2">
    <source>
        <dbReference type="EMBL" id="CAF3951864.1"/>
    </source>
</evidence>
<sequence>MVYMLTGSLLEKYSENYSFEIKSRLLRIFGVKSYITHLVKQLDIFSINYCLLIVLYCQIEPPDGGLFQTFQRHTSSITSFKFTENLSTNISLSDKIVVIDLEHNETVLDINLPRLNQSYLNCITLTNPDFINENDKFKNL</sequence>
<dbReference type="EMBL" id="CAJNOG010000850">
    <property type="protein sequence ID" value="CAF1370525.1"/>
    <property type="molecule type" value="Genomic_DNA"/>
</dbReference>
<dbReference type="Proteomes" id="UP000663845">
    <property type="component" value="Unassembled WGS sequence"/>
</dbReference>
<protein>
    <submittedName>
        <fullName evidence="1">Uncharacterized protein</fullName>
    </submittedName>
</protein>
<name>A0A815IST3_9BILA</name>
<dbReference type="AlphaFoldDB" id="A0A815IST3"/>
<reference evidence="1" key="1">
    <citation type="submission" date="2021-02" db="EMBL/GenBank/DDBJ databases">
        <authorList>
            <person name="Nowell W R."/>
        </authorList>
    </citation>
    <scope>NUCLEOTIDE SEQUENCE</scope>
</reference>
<gene>
    <name evidence="1" type="ORF">JYZ213_LOCUS36097</name>
    <name evidence="2" type="ORF">OXD698_LOCUS26737</name>
</gene>
<proteinExistence type="predicted"/>
<dbReference type="EMBL" id="CAJOAZ010002696">
    <property type="protein sequence ID" value="CAF3951864.1"/>
    <property type="molecule type" value="Genomic_DNA"/>
</dbReference>
<evidence type="ECO:0000313" key="3">
    <source>
        <dbReference type="Proteomes" id="UP000663845"/>
    </source>
</evidence>
<organism evidence="1 3">
    <name type="scientific">Adineta steineri</name>
    <dbReference type="NCBI Taxonomy" id="433720"/>
    <lineage>
        <taxon>Eukaryota</taxon>
        <taxon>Metazoa</taxon>
        <taxon>Spiralia</taxon>
        <taxon>Gnathifera</taxon>
        <taxon>Rotifera</taxon>
        <taxon>Eurotatoria</taxon>
        <taxon>Bdelloidea</taxon>
        <taxon>Adinetida</taxon>
        <taxon>Adinetidae</taxon>
        <taxon>Adineta</taxon>
    </lineage>
</organism>
<dbReference type="Proteomes" id="UP000663844">
    <property type="component" value="Unassembled WGS sequence"/>
</dbReference>